<accession>A0ABV0XA56</accession>
<dbReference type="EMBL" id="JAHRIM010097196">
    <property type="protein sequence ID" value="MEQ2278476.1"/>
    <property type="molecule type" value="Genomic_DNA"/>
</dbReference>
<protein>
    <submittedName>
        <fullName evidence="2">Uncharacterized protein</fullName>
    </submittedName>
</protein>
<evidence type="ECO:0000256" key="1">
    <source>
        <dbReference type="SAM" id="MobiDB-lite"/>
    </source>
</evidence>
<feature type="compositionally biased region" description="Low complexity" evidence="1">
    <location>
        <begin position="16"/>
        <end position="40"/>
    </location>
</feature>
<evidence type="ECO:0000313" key="2">
    <source>
        <dbReference type="EMBL" id="MEQ2278476.1"/>
    </source>
</evidence>
<sequence>MPNHTRTHGAEPTERPGTGTQTQPGKQGNKTRPTQTLRPPTRNPRPKMAGPPKCKLRASIGTCTPHIQKNRDPKGQPTSRVKQTPRCTTPPTTVPKEKTPAQQAEGQHKKATARTAKRSHSHSRHRTTNIHASQAKTSQASPRFLLSNTTAPPHILPYIGRGTVKTTNPKHTPPTRNHPADK</sequence>
<gene>
    <name evidence="2" type="ORF">XENORESO_019355</name>
</gene>
<feature type="compositionally biased region" description="Polar residues" evidence="1">
    <location>
        <begin position="129"/>
        <end position="151"/>
    </location>
</feature>
<proteinExistence type="predicted"/>
<dbReference type="Proteomes" id="UP001444071">
    <property type="component" value="Unassembled WGS sequence"/>
</dbReference>
<name>A0ABV0XA56_9TELE</name>
<reference evidence="2 3" key="1">
    <citation type="submission" date="2021-06" db="EMBL/GenBank/DDBJ databases">
        <authorList>
            <person name="Palmer J.M."/>
        </authorList>
    </citation>
    <scope>NUCLEOTIDE SEQUENCE [LARGE SCALE GENOMIC DNA]</scope>
    <source>
        <strain evidence="2 3">XR_2019</strain>
        <tissue evidence="2">Muscle</tissue>
    </source>
</reference>
<evidence type="ECO:0000313" key="3">
    <source>
        <dbReference type="Proteomes" id="UP001444071"/>
    </source>
</evidence>
<feature type="compositionally biased region" description="Basic residues" evidence="1">
    <location>
        <begin position="109"/>
        <end position="128"/>
    </location>
</feature>
<keyword evidence="3" id="KW-1185">Reference proteome</keyword>
<organism evidence="2 3">
    <name type="scientific">Xenotaenia resolanae</name>
    <dbReference type="NCBI Taxonomy" id="208358"/>
    <lineage>
        <taxon>Eukaryota</taxon>
        <taxon>Metazoa</taxon>
        <taxon>Chordata</taxon>
        <taxon>Craniata</taxon>
        <taxon>Vertebrata</taxon>
        <taxon>Euteleostomi</taxon>
        <taxon>Actinopterygii</taxon>
        <taxon>Neopterygii</taxon>
        <taxon>Teleostei</taxon>
        <taxon>Neoteleostei</taxon>
        <taxon>Acanthomorphata</taxon>
        <taxon>Ovalentaria</taxon>
        <taxon>Atherinomorphae</taxon>
        <taxon>Cyprinodontiformes</taxon>
        <taxon>Goodeidae</taxon>
        <taxon>Xenotaenia</taxon>
    </lineage>
</organism>
<feature type="region of interest" description="Disordered" evidence="1">
    <location>
        <begin position="1"/>
        <end position="182"/>
    </location>
</feature>
<comment type="caution">
    <text evidence="2">The sequence shown here is derived from an EMBL/GenBank/DDBJ whole genome shotgun (WGS) entry which is preliminary data.</text>
</comment>